<feature type="domain" description="ESX-1 secretion-associated protein EspA/EspE-like" evidence="2">
    <location>
        <begin position="42"/>
        <end position="125"/>
    </location>
</feature>
<feature type="compositionally biased region" description="Pro residues" evidence="1">
    <location>
        <begin position="207"/>
        <end position="218"/>
    </location>
</feature>
<dbReference type="eggNOG" id="ENOG503200Z">
    <property type="taxonomic scope" value="Bacteria"/>
</dbReference>
<feature type="region of interest" description="Disordered" evidence="1">
    <location>
        <begin position="327"/>
        <end position="420"/>
    </location>
</feature>
<feature type="compositionally biased region" description="Low complexity" evidence="1">
    <location>
        <begin position="236"/>
        <end position="258"/>
    </location>
</feature>
<dbReference type="Proteomes" id="UP000006057">
    <property type="component" value="Chromosome"/>
</dbReference>
<dbReference type="InterPro" id="IPR043796">
    <property type="entry name" value="ESX-1_EspA/EspE-like"/>
</dbReference>
<dbReference type="STRING" id="710421.Mycch_0069"/>
<dbReference type="PATRIC" id="fig|710421.3.peg.65"/>
<evidence type="ECO:0000259" key="2">
    <source>
        <dbReference type="Pfam" id="PF18879"/>
    </source>
</evidence>
<organism evidence="3 4">
    <name type="scientific">Mycolicibacterium chubuense (strain NBB4)</name>
    <name type="common">Mycobacterium chubuense</name>
    <dbReference type="NCBI Taxonomy" id="710421"/>
    <lineage>
        <taxon>Bacteria</taxon>
        <taxon>Bacillati</taxon>
        <taxon>Actinomycetota</taxon>
        <taxon>Actinomycetes</taxon>
        <taxon>Mycobacteriales</taxon>
        <taxon>Mycobacteriaceae</taxon>
        <taxon>Mycolicibacterium</taxon>
    </lineage>
</organism>
<dbReference type="AlphaFoldDB" id="I4BC90"/>
<protein>
    <recommendedName>
        <fullName evidence="2">ESX-1 secretion-associated protein EspA/EspE-like domain-containing protein</fullName>
    </recommendedName>
</protein>
<dbReference type="RefSeq" id="WP_014813389.1">
    <property type="nucleotide sequence ID" value="NC_018027.1"/>
</dbReference>
<accession>I4BC90</accession>
<feature type="region of interest" description="Disordered" evidence="1">
    <location>
        <begin position="193"/>
        <end position="278"/>
    </location>
</feature>
<dbReference type="Pfam" id="PF18879">
    <property type="entry name" value="EspA_EspE"/>
    <property type="match status" value="1"/>
</dbReference>
<name>I4BC90_MYCCN</name>
<sequence>MGGFDGIEDSGKVVAGLVGGRSDLSEILDAGQALIAGMRLTTGWGQPEQGEAFGQGAGRFADVADDLRSAHPGEEWQGGAAQAYAHVNRRQAGRAEAVATLDLDVQTVVAREAHQVACRRDTLDDQSDHLADLGDATRSLGLIPGVGKALKAAIELAAVNTALNVCSAELQQLSRETSDNASALRGLVGEYSALTRKTAPPSLGEEPPVPPSEDPPPASEGDEAIIDGLDRESEAEPAPVAAAADPEIGTDVPASVVAAPPPPPMAGEPQPPVWAGAADPAATPAMAADPMSGMTSAFGAVGGMIGAVVAPLAAVLTGVAGAAGQSLTALTSPESADLTADRSEDGPSTNKEDSPTERGGADTNDADTNGAVDDGEAGASADAPGPDVIGEAEAQTARPPDASAPDPPPAPAPAPTRPPR</sequence>
<dbReference type="OrthoDB" id="4718801at2"/>
<evidence type="ECO:0000256" key="1">
    <source>
        <dbReference type="SAM" id="MobiDB-lite"/>
    </source>
</evidence>
<dbReference type="KEGG" id="mcb:Mycch_0069"/>
<evidence type="ECO:0000313" key="3">
    <source>
        <dbReference type="EMBL" id="AFM14897.1"/>
    </source>
</evidence>
<dbReference type="HOGENOM" id="CLU_653485_0_0_11"/>
<proteinExistence type="predicted"/>
<keyword evidence="4" id="KW-1185">Reference proteome</keyword>
<evidence type="ECO:0000313" key="4">
    <source>
        <dbReference type="Proteomes" id="UP000006057"/>
    </source>
</evidence>
<feature type="compositionally biased region" description="Basic and acidic residues" evidence="1">
    <location>
        <begin position="339"/>
        <end position="360"/>
    </location>
</feature>
<reference evidence="3 4" key="1">
    <citation type="submission" date="2012-06" db="EMBL/GenBank/DDBJ databases">
        <title>Complete sequence of chromosome of Mycobacterium chubuense NBB4.</title>
        <authorList>
            <consortium name="US DOE Joint Genome Institute"/>
            <person name="Lucas S."/>
            <person name="Han J."/>
            <person name="Lapidus A."/>
            <person name="Cheng J.-F."/>
            <person name="Goodwin L."/>
            <person name="Pitluck S."/>
            <person name="Peters L."/>
            <person name="Mikhailova N."/>
            <person name="Teshima H."/>
            <person name="Detter J.C."/>
            <person name="Han C."/>
            <person name="Tapia R."/>
            <person name="Land M."/>
            <person name="Hauser L."/>
            <person name="Kyrpides N."/>
            <person name="Ivanova N."/>
            <person name="Pagani I."/>
            <person name="Mattes T."/>
            <person name="Holmes A."/>
            <person name="Rutledge P."/>
            <person name="Paulsen I."/>
            <person name="Coleman N."/>
            <person name="Woyke T."/>
        </authorList>
    </citation>
    <scope>NUCLEOTIDE SEQUENCE [LARGE SCALE GENOMIC DNA]</scope>
    <source>
        <strain evidence="3 4">NBB4</strain>
    </source>
</reference>
<feature type="compositionally biased region" description="Pro residues" evidence="1">
    <location>
        <begin position="405"/>
        <end position="420"/>
    </location>
</feature>
<feature type="compositionally biased region" description="Pro residues" evidence="1">
    <location>
        <begin position="259"/>
        <end position="272"/>
    </location>
</feature>
<gene>
    <name evidence="3" type="ordered locus">Mycch_0069</name>
</gene>
<dbReference type="EMBL" id="CP003053">
    <property type="protein sequence ID" value="AFM14897.1"/>
    <property type="molecule type" value="Genomic_DNA"/>
</dbReference>